<dbReference type="GO" id="GO:0051539">
    <property type="term" value="F:4 iron, 4 sulfur cluster binding"/>
    <property type="evidence" value="ECO:0007669"/>
    <property type="project" value="UniProtKB-KW"/>
</dbReference>
<evidence type="ECO:0000256" key="1">
    <source>
        <dbReference type="ARBA" id="ARBA00001400"/>
    </source>
</evidence>
<evidence type="ECO:0000256" key="3">
    <source>
        <dbReference type="ARBA" id="ARBA00012030"/>
    </source>
</evidence>
<dbReference type="PANTHER" id="PTHR33693">
    <property type="entry name" value="TYPE-5 URACIL-DNA GLYCOSYLASE"/>
    <property type="match status" value="1"/>
</dbReference>
<dbReference type="PANTHER" id="PTHR33693:SF1">
    <property type="entry name" value="TYPE-4 URACIL-DNA GLYCOSYLASE"/>
    <property type="match status" value="1"/>
</dbReference>
<evidence type="ECO:0000256" key="6">
    <source>
        <dbReference type="ARBA" id="ARBA00022723"/>
    </source>
</evidence>
<keyword evidence="7" id="KW-0227">DNA damage</keyword>
<reference evidence="14" key="1">
    <citation type="submission" date="2017-09" db="EMBL/GenBank/DDBJ databases">
        <title>Depth-based differentiation of microbial function through sediment-hosted aquifers and enrichment of novel symbionts in the deep terrestrial subsurface.</title>
        <authorList>
            <person name="Probst A.J."/>
            <person name="Ladd B."/>
            <person name="Jarett J.K."/>
            <person name="Geller-Mcgrath D.E."/>
            <person name="Sieber C.M.K."/>
            <person name="Emerson J.B."/>
            <person name="Anantharaman K."/>
            <person name="Thomas B.C."/>
            <person name="Malmstrom R."/>
            <person name="Stieglmeier M."/>
            <person name="Klingl A."/>
            <person name="Woyke T."/>
            <person name="Ryan C.M."/>
            <person name="Banfield J.F."/>
        </authorList>
    </citation>
    <scope>NUCLEOTIDE SEQUENCE [LARGE SCALE GENOMIC DNA]</scope>
</reference>
<proteinExistence type="inferred from homology"/>
<keyword evidence="9" id="KW-0408">Iron</keyword>
<evidence type="ECO:0000256" key="7">
    <source>
        <dbReference type="ARBA" id="ARBA00022763"/>
    </source>
</evidence>
<dbReference type="NCBIfam" id="TIGR00758">
    <property type="entry name" value="UDG_fam4"/>
    <property type="match status" value="1"/>
</dbReference>
<evidence type="ECO:0000313" key="14">
    <source>
        <dbReference type="Proteomes" id="UP000229915"/>
    </source>
</evidence>
<evidence type="ECO:0000256" key="10">
    <source>
        <dbReference type="ARBA" id="ARBA00023014"/>
    </source>
</evidence>
<dbReference type="Proteomes" id="UP000229915">
    <property type="component" value="Unassembled WGS sequence"/>
</dbReference>
<organism evidence="13 14">
    <name type="scientific">candidate division WWE3 bacterium CG_4_10_14_0_2_um_filter_42_7</name>
    <dbReference type="NCBI Taxonomy" id="1975073"/>
    <lineage>
        <taxon>Bacteria</taxon>
        <taxon>Katanobacteria</taxon>
    </lineage>
</organism>
<sequence length="206" mass="23244">MTKLPDLNDIAAKVTHCHNCNLYKTATNPVPGEGNPEAEVMFIGEAPGYFEDLQGRPFVGQAGKLLDKLLQSIKLSREEVFICNMLRHRPPENRDPLPEEIKACEVFLDDQIKIINPKVIVTLGKFAMDHFVKNGQISRDHGVPKVVGSYIIYPIYHPAAALRSTQVLMILRRDFLRIPKVISGEIKPEDQAPSKKKDEKQLLMFS</sequence>
<evidence type="ECO:0000256" key="5">
    <source>
        <dbReference type="ARBA" id="ARBA00022485"/>
    </source>
</evidence>
<keyword evidence="10" id="KW-0411">Iron-sulfur</keyword>
<keyword evidence="5" id="KW-0004">4Fe-4S</keyword>
<evidence type="ECO:0000256" key="4">
    <source>
        <dbReference type="ARBA" id="ARBA00019403"/>
    </source>
</evidence>
<dbReference type="GO" id="GO:0006281">
    <property type="term" value="P:DNA repair"/>
    <property type="evidence" value="ECO:0007669"/>
    <property type="project" value="UniProtKB-KW"/>
</dbReference>
<feature type="domain" description="Uracil-DNA glycosylase-like" evidence="12">
    <location>
        <begin position="31"/>
        <end position="177"/>
    </location>
</feature>
<dbReference type="InterPro" id="IPR005122">
    <property type="entry name" value="Uracil-DNA_glycosylase-like"/>
</dbReference>
<dbReference type="AlphaFoldDB" id="A0A2M7TDN9"/>
<evidence type="ECO:0000256" key="8">
    <source>
        <dbReference type="ARBA" id="ARBA00022801"/>
    </source>
</evidence>
<dbReference type="EC" id="3.2.2.27" evidence="3"/>
<dbReference type="InterPro" id="IPR036895">
    <property type="entry name" value="Uracil-DNA_glycosylase-like_sf"/>
</dbReference>
<dbReference type="GO" id="GO:0004844">
    <property type="term" value="F:uracil DNA N-glycosylase activity"/>
    <property type="evidence" value="ECO:0007669"/>
    <property type="project" value="UniProtKB-EC"/>
</dbReference>
<accession>A0A2M7TDN9</accession>
<comment type="caution">
    <text evidence="13">The sequence shown here is derived from an EMBL/GenBank/DDBJ whole genome shotgun (WGS) entry which is preliminary data.</text>
</comment>
<gene>
    <name evidence="13" type="ORF">COY33_01355</name>
</gene>
<dbReference type="InterPro" id="IPR051536">
    <property type="entry name" value="UDG_Type-4/5"/>
</dbReference>
<name>A0A2M7TDN9_UNCKA</name>
<dbReference type="CDD" id="cd10030">
    <property type="entry name" value="UDG-F4_TTUDGA_SPO1dp_like"/>
    <property type="match status" value="1"/>
</dbReference>
<comment type="catalytic activity">
    <reaction evidence="1">
        <text>Hydrolyzes single-stranded DNA or mismatched double-stranded DNA and polynucleotides, releasing free uracil.</text>
        <dbReference type="EC" id="3.2.2.27"/>
    </reaction>
</comment>
<evidence type="ECO:0000256" key="11">
    <source>
        <dbReference type="ARBA" id="ARBA00023204"/>
    </source>
</evidence>
<dbReference type="SUPFAM" id="SSF52141">
    <property type="entry name" value="Uracil-DNA glycosylase-like"/>
    <property type="match status" value="1"/>
</dbReference>
<keyword evidence="6" id="KW-0479">Metal-binding</keyword>
<evidence type="ECO:0000256" key="9">
    <source>
        <dbReference type="ARBA" id="ARBA00023004"/>
    </source>
</evidence>
<evidence type="ECO:0000259" key="12">
    <source>
        <dbReference type="SMART" id="SM00986"/>
    </source>
</evidence>
<dbReference type="GO" id="GO:0046872">
    <property type="term" value="F:metal ion binding"/>
    <property type="evidence" value="ECO:0007669"/>
    <property type="project" value="UniProtKB-KW"/>
</dbReference>
<comment type="similarity">
    <text evidence="2">Belongs to the uracil-DNA glycosylase (UDG) superfamily. Type 4 (UDGa) family.</text>
</comment>
<protein>
    <recommendedName>
        <fullName evidence="4">Type-4 uracil-DNA glycosylase</fullName>
        <ecNumber evidence="3">3.2.2.27</ecNumber>
    </recommendedName>
</protein>
<evidence type="ECO:0000256" key="2">
    <source>
        <dbReference type="ARBA" id="ARBA00006521"/>
    </source>
</evidence>
<keyword evidence="8" id="KW-0378">Hydrolase</keyword>
<dbReference type="SMART" id="SM00986">
    <property type="entry name" value="UDG"/>
    <property type="match status" value="1"/>
</dbReference>
<dbReference type="Pfam" id="PF03167">
    <property type="entry name" value="UDG"/>
    <property type="match status" value="1"/>
</dbReference>
<dbReference type="Gene3D" id="3.40.470.10">
    <property type="entry name" value="Uracil-DNA glycosylase-like domain"/>
    <property type="match status" value="1"/>
</dbReference>
<keyword evidence="11" id="KW-0234">DNA repair</keyword>
<dbReference type="InterPro" id="IPR005273">
    <property type="entry name" value="Ura-DNA_glyco_family4"/>
</dbReference>
<dbReference type="EMBL" id="PFNK01000035">
    <property type="protein sequence ID" value="PIZ43560.1"/>
    <property type="molecule type" value="Genomic_DNA"/>
</dbReference>
<evidence type="ECO:0000313" key="13">
    <source>
        <dbReference type="EMBL" id="PIZ43560.1"/>
    </source>
</evidence>
<dbReference type="SMART" id="SM00987">
    <property type="entry name" value="UreE_C"/>
    <property type="match status" value="1"/>
</dbReference>